<feature type="compositionally biased region" description="Low complexity" evidence="6">
    <location>
        <begin position="74"/>
        <end position="84"/>
    </location>
</feature>
<evidence type="ECO:0000256" key="5">
    <source>
        <dbReference type="ARBA" id="ARBA00023088"/>
    </source>
</evidence>
<dbReference type="InterPro" id="IPR009459">
    <property type="entry name" value="MucBP_dom"/>
</dbReference>
<feature type="domain" description="MBG" evidence="10">
    <location>
        <begin position="3062"/>
        <end position="3137"/>
    </location>
</feature>
<feature type="domain" description="MBG" evidence="9">
    <location>
        <begin position="2605"/>
        <end position="2725"/>
    </location>
</feature>
<feature type="region of interest" description="Disordered" evidence="6">
    <location>
        <begin position="3286"/>
        <end position="3318"/>
    </location>
</feature>
<comment type="caution">
    <text evidence="11">The sequence shown here is derived from an EMBL/GenBank/DDBJ whole genome shotgun (WGS) entry which is preliminary data.</text>
</comment>
<feature type="region of interest" description="Disordered" evidence="6">
    <location>
        <begin position="1997"/>
        <end position="2023"/>
    </location>
</feature>
<accession>A0A6N9I0Y9</accession>
<feature type="region of interest" description="Disordered" evidence="6">
    <location>
        <begin position="48"/>
        <end position="217"/>
    </location>
</feature>
<dbReference type="EMBL" id="WEZQ01000001">
    <property type="protein sequence ID" value="MYV16043.1"/>
    <property type="molecule type" value="Genomic_DNA"/>
</dbReference>
<evidence type="ECO:0000259" key="7">
    <source>
        <dbReference type="Pfam" id="PF00746"/>
    </source>
</evidence>
<feature type="compositionally biased region" description="Polar residues" evidence="6">
    <location>
        <begin position="173"/>
        <end position="189"/>
    </location>
</feature>
<feature type="region of interest" description="Disordered" evidence="6">
    <location>
        <begin position="2936"/>
        <end position="2964"/>
    </location>
</feature>
<feature type="compositionally biased region" description="Low complexity" evidence="6">
    <location>
        <begin position="2002"/>
        <end position="2014"/>
    </location>
</feature>
<feature type="compositionally biased region" description="Polar residues" evidence="6">
    <location>
        <begin position="85"/>
        <end position="114"/>
    </location>
</feature>
<feature type="compositionally biased region" description="Low complexity" evidence="6">
    <location>
        <begin position="153"/>
        <end position="168"/>
    </location>
</feature>
<keyword evidence="3" id="KW-0732">Signal</keyword>
<dbReference type="Pfam" id="PF17883">
    <property type="entry name" value="MBG"/>
    <property type="match status" value="4"/>
</dbReference>
<dbReference type="InterPro" id="IPR022263">
    <property type="entry name" value="KxYKxGKxW"/>
</dbReference>
<evidence type="ECO:0000256" key="2">
    <source>
        <dbReference type="ARBA" id="ARBA00022525"/>
    </source>
</evidence>
<keyword evidence="5" id="KW-0572">Peptidoglycan-anchor</keyword>
<feature type="region of interest" description="Disordered" evidence="6">
    <location>
        <begin position="1169"/>
        <end position="1190"/>
    </location>
</feature>
<reference evidence="11 12" key="1">
    <citation type="journal article" date="2019" name="Appl. Environ. Microbiol.">
        <title>Genetic determinants of hydroxycinnamic acid metabolism in heterofermentative lactobacilli.</title>
        <authorList>
            <person name="Gaur G."/>
            <person name="Oh J.H."/>
            <person name="Filannino P."/>
            <person name="Gobbetti M."/>
            <person name="van Pijkeren J.P."/>
            <person name="Ganzle M.G."/>
        </authorList>
    </citation>
    <scope>NUCLEOTIDE SEQUENCE [LARGE SCALE GENOMIC DNA]</scope>
    <source>
        <strain evidence="11 12">C5</strain>
    </source>
</reference>
<feature type="compositionally biased region" description="Low complexity" evidence="6">
    <location>
        <begin position="115"/>
        <end position="142"/>
    </location>
</feature>
<dbReference type="OrthoDB" id="2264979at2"/>
<evidence type="ECO:0000256" key="4">
    <source>
        <dbReference type="ARBA" id="ARBA00022737"/>
    </source>
</evidence>
<dbReference type="Gene3D" id="2.60.120.1050">
    <property type="match status" value="1"/>
</dbReference>
<feature type="domain" description="MucBP" evidence="8">
    <location>
        <begin position="3142"/>
        <end position="3207"/>
    </location>
</feature>
<name>A0A6N9I0Y9_9LACO</name>
<dbReference type="InterPro" id="IPR019931">
    <property type="entry name" value="LPXTG_anchor"/>
</dbReference>
<keyword evidence="4" id="KW-0677">Repeat</keyword>
<feature type="domain" description="MBG" evidence="9">
    <location>
        <begin position="2495"/>
        <end position="2587"/>
    </location>
</feature>
<feature type="region of interest" description="Disordered" evidence="6">
    <location>
        <begin position="3467"/>
        <end position="3538"/>
    </location>
</feature>
<feature type="domain" description="MBG" evidence="9">
    <location>
        <begin position="2969"/>
        <end position="3058"/>
    </location>
</feature>
<dbReference type="InterPro" id="IPR041286">
    <property type="entry name" value="MBG_2"/>
</dbReference>
<dbReference type="Proteomes" id="UP000449209">
    <property type="component" value="Unassembled WGS sequence"/>
</dbReference>
<dbReference type="NCBIfam" id="TIGR03715">
    <property type="entry name" value="KxYKxGKxW"/>
    <property type="match status" value="1"/>
</dbReference>
<feature type="compositionally biased region" description="Low complexity" evidence="6">
    <location>
        <begin position="2936"/>
        <end position="2948"/>
    </location>
</feature>
<dbReference type="Gene3D" id="3.10.20.320">
    <property type="entry name" value="Putative peptidoglycan bound protein (lpxtg motif)"/>
    <property type="match status" value="3"/>
</dbReference>
<evidence type="ECO:0000259" key="8">
    <source>
        <dbReference type="Pfam" id="PF06458"/>
    </source>
</evidence>
<evidence type="ECO:0000313" key="12">
    <source>
        <dbReference type="Proteomes" id="UP000449209"/>
    </source>
</evidence>
<dbReference type="Gene3D" id="3.10.430.110">
    <property type="match status" value="2"/>
</dbReference>
<sequence>MLKSKFRHVAEKNHYKMYKAGKTWLFANIVILSLGAAVATSTIKPVKADEEANTDTESPNGSSSAQQNSAVIQSSTKASSISSSADLNKTSNEKSVISSNYSSSDAATTGSQDTSSTKASSEQSKSVSSASQANSQASQTNETSTSVAKKVQAASLASSNTSNSSTENKAAEGSQSATSVSSNDSTNKGQAKSNSSSASADNTQSTAATVSSLQTVQPTSTAPLAKSIATNTAWTDTTTPVVNRKSETSQTMEIATTSSVTVNSASSSVPMSLVAIASSANKNMQTLSLIDPNKFVKGTKIEDSNNDTLIVSLPSGASIEDIRQAKKVLSEAHVKKAVINIIDAATNTDYTTGVDAAISDLGQGFWTGGHSAGGALSDWIGTNIQKPDFTAAQKIISKGATEENLNVATTSAQNTIKNWINNIMSSINWTQIKSSNAFAALGDDKLTNTDIQNGYTDTIREFIKGSLTTEADYLWLVTSTDNTDNSLYYGTQGYNDAGTDSSGNVLPHFATLLNAVNSFSTDTETDSKLKDAYQAGRAMTLFWISGQDSERKIVLSTLNPQNNPLDTDDYGNDTLLYQVGTISGSPITTAGTETKDASTLQNITTGPTIQMQQGIPAQYFITFDKIHENFLANSSNFAVNALTGAASVDNLTQLEKDLTNATFHAYYDEWETIVNDAFAKATSDALAGNSLALNASDAVGSNITYPVYSYNGHQYSLNTHQQALYQNAYRFAKAYLTGHEPKSDNDATTHLGSFGSGNTPLNVITDANSVESPLDLAIYSVLTGTSYTFNTARNGINTENGVNKSASVGTNFQSQGYSDTNADWIATAAQNDMYQIAWNVANQAKLDFLADVQLAVNKGDSAKLADLADMLPSADKPGILTAQQWAYYKQNSYVYYKVFSTLYKGYLVVKDAEDHLVSVIDSVVKDADNYVQQDGDSHYGDPVAQDIEKARAIETAIGQYIASDGKNPQPELTAHIDATQNTILNGDTTYTTPYSEDLNGNASMATVVTPTAQTTIAGTELQGENTAATRTIQNAVDYGYVHEEAMAIPAYEAGYAKVQMTLNVTPADKQSALSGPNDGDTYTFENTSNVTDNLTPVLTTTNPDGSTVWTVNYTNADGSSTIITINRTAPVLNLKPDPATGKLTALQETEQKIGQVTTIETVVNNITAADGSTTSKDSTPQTTNTTSVSYPSIGLHAGVTTDGKENTTVKATVNDDGTVSYNFNRVALNTVTTGTQPAIIDTLKPNVATTSNTDGSTSYSVSYNNADGTTSLVTLNRAKPVDSEKIGDITTMEVVTSGGSLTTPVDTGLIKAPIGTALVTAYPTDPTDKTKLTTISFTPNPDGTIGYRFTNANVASLAAKAKTANVVDVDGTNKGNLYQDGWDYRKSFIAYNTIIQQVADPDFKNPDVTDKNGQATNKLTTDQTYAGFFESKNSKGEVIKNQSVQLIPSSDVNNHYGSYTQKTVTNLDGSYTVVTLYVNGDIGYTVYDTKGNLSPANKQNITTTNPTGELILKANDKLITVTNDDAPATPIVDGTPDSAIVTKPSSVTITRTANDAITISETGVQSTMANKLNVQNQATTADVSVTVGNNVEPSFTSTTIVTPVSALHPGVVFSADTTVGINKDGITSTYDDDGSTNTNGLQYQGTVIDPTGPDINLVKDANGKSVLFNDASDKDTATNNLRAALRATDMSLDYGQARNTTTTLQYVANNVSNAGTGTTATINIDTSTPTLTIALGKYTDGVNAGQVISTSSFDADGVITPAVRAASKDVAVKAASDNIGTAIFDWTSWYQANKAALNNENWTYDDNTKTLTYTPTNKADIAALLAAATNGPITINWSGAKDATRAAMVDKYGDVMNLVITANVKSENAVTKDVNVSTTDVTNNQYTFTHEALEKLVNSDPSKPSDPNDLVTKFIEKWATSAGSTSRTYTGTMNGMPLPQGVAAVTLKSDGDIVVTYDDDEATSNYKVKTNTNVIKLVLPFTVDAKGDKYVPDETLKKKQTTDATSTTSNTGTDTTKDSTDNPVPPLAGLTLNMNMQGNVTVAYKAAAGGANTTVKQNDQSTNVSYAATGTDIKTAYTLTNAVLGSTYTVTVPATIAADKTANFDGATYKLINGTATNDPTAVKIDNATVEFGTNDKTYLYAKTVGVIQGVTPNKPTVTVNKTAAIADGVTETIDLSKEAADYDWNTVTFTPDANTSTKYDVKTVVNKAAKTVTVTFTPKTRADDLDFMADAYQEGLPLNGWLTDQKTVTGSTTPVLNNALYVETKAEPALENYTKAATIDVSKSGSGYDATAHTYTFDVPTSALSTQELTLLAQGQNLVLTNDSSATDVAKGYSSYSSDNWGSVKSMTISLNTDGTAHVVATLDTSSTPESSLQNGAILIAGTSSDSPADSGIHLALTLTNDLTQNSTGLPAGITKPVYPDLTGKNLKSTDDVTSKPVAGYVVTGATFNGTAVPASELKMNADGTATYTATHGWGDNSGATVADNLVWTYGPAKVAATIGTQSKFYGMTDPTTPYTVTGLSSWLKAPAAGWQSADFTRTYAKTNTANDPTQDPVGDYTVTLSDQGIKDLQAANPDYTITDATGKSTVDKIVAGKLTINPAPIKSTTQDTTRVYSSKSIAADSTNSDGSAYVPTEVFTSSNPKSTVIPKDLQLTDSQDYDYFLADGTTPIAASAAKNVGTYVWKLNAAGKKVLYQRLGNVDGDDKNLNFLLSDDSLESGKYTITADPLDVAVNNGIRDYNGNDIGTDDSSTDKKDFTNITFKNQKSDTTKVPDSISLDPKTDFTYKDAKGDVVPYTSVKDAGTYTWTVNDTGKAKIDAQLGEVKDASGKVTQAANFSIDDTQLTGTYTINKVAVTIAAPTLKKTYDGNAYTGTDDAATVTGKPANGAALTYSLTDISSDKDVGSYPMTITAKDTDNPNYTITVTAGLLEIDPQALTTAKPNTPTNPANPSVPNDNKPKTDTPQAKKSLTIIGATKVYDGTAASDPTTYTVEGPSDYSTFTIPKTFTAADFDTTGINSQNVGSYAVKLSAAGLKKLRAANLNFTVDDDDIQDGLFTITPRPVSVTVKDQTKSVGATDPTLTATTGTVVGKSVSGLVKGDTLNYTLSRARGETPGDYAISVTDGTNPNYTLTDTGGKLSITPVVTLHIEDQDGKPIAGESDTSLTSTDKPDTTVTVTQKSINGYTIEIGQPTSYTITSDSQQTVTLKYRKNASVIANYFLVGTDTPIAKSKTTDSGVGLAYTTTALDLTGYTLVATPQNASGTLGDTNKPVNYYYTVDYTPVIETPSGKTPIGYTPPVKPQTGTGTPGEPVNSKTSLPKIPGYTVTTVPNVPDKPGQVKVVYTPETETVTVHYYVVNSSTPVDGNSTVTLTGDFGDSYQTQAKSFSGYRLVAMPTNADGTYQVGGITVNYYYCVVNTVQPADPHAPTTTGFGTPVSPIDPDGGIVPTDPVNPDVPQVTPTQMPNYPDVLAANPVDPPVVDDPSDLVDPVSTPVEQVESSHGIKLTEQPMTQLRRSHAPRHAATAGSKQRTSRLPQTGEQNSSSLVVAGLSIITSSLALLGIKKYRHKHDLGSREDETGRKF</sequence>
<feature type="compositionally biased region" description="Low complexity" evidence="6">
    <location>
        <begin position="190"/>
        <end position="209"/>
    </location>
</feature>
<feature type="compositionally biased region" description="Polar residues" evidence="6">
    <location>
        <begin position="55"/>
        <end position="73"/>
    </location>
</feature>
<evidence type="ECO:0000256" key="3">
    <source>
        <dbReference type="ARBA" id="ARBA00022729"/>
    </source>
</evidence>
<organism evidence="11 12">
    <name type="scientific">Furfurilactobacillus milii</name>
    <dbReference type="NCBI Taxonomy" id="2888272"/>
    <lineage>
        <taxon>Bacteria</taxon>
        <taxon>Bacillati</taxon>
        <taxon>Bacillota</taxon>
        <taxon>Bacilli</taxon>
        <taxon>Lactobacillales</taxon>
        <taxon>Lactobacillaceae</taxon>
        <taxon>Furfurilactobacillus</taxon>
    </lineage>
</organism>
<dbReference type="RefSeq" id="WP_161002656.1">
    <property type="nucleotide sequence ID" value="NZ_WEZQ01000001.1"/>
</dbReference>
<feature type="domain" description="Gram-positive cocci surface proteins LPxTG" evidence="7">
    <location>
        <begin position="3528"/>
        <end position="3561"/>
    </location>
</feature>
<dbReference type="Pfam" id="PF00746">
    <property type="entry name" value="Gram_pos_anchor"/>
    <property type="match status" value="1"/>
</dbReference>
<dbReference type="Pfam" id="PF19258">
    <property type="entry name" value="KxYKxGKxW_sig"/>
    <property type="match status" value="1"/>
</dbReference>
<evidence type="ECO:0000256" key="1">
    <source>
        <dbReference type="ARBA" id="ARBA00022512"/>
    </source>
</evidence>
<feature type="domain" description="MBG" evidence="9">
    <location>
        <begin position="2731"/>
        <end position="2851"/>
    </location>
</feature>
<evidence type="ECO:0000259" key="9">
    <source>
        <dbReference type="Pfam" id="PF17883"/>
    </source>
</evidence>
<gene>
    <name evidence="11" type="ORF">GB993_00670</name>
</gene>
<evidence type="ECO:0000256" key="6">
    <source>
        <dbReference type="SAM" id="MobiDB-lite"/>
    </source>
</evidence>
<dbReference type="InterPro" id="IPR041277">
    <property type="entry name" value="MBG_Lactobacillales"/>
</dbReference>
<feature type="domain" description="MucBP" evidence="8">
    <location>
        <begin position="3212"/>
        <end position="3274"/>
    </location>
</feature>
<feature type="domain" description="MucBP" evidence="8">
    <location>
        <begin position="3346"/>
        <end position="3410"/>
    </location>
</feature>
<keyword evidence="2" id="KW-0964">Secreted</keyword>
<evidence type="ECO:0000313" key="11">
    <source>
        <dbReference type="EMBL" id="MYV16043.1"/>
    </source>
</evidence>
<keyword evidence="1" id="KW-0134">Cell wall</keyword>
<dbReference type="Pfam" id="PF06458">
    <property type="entry name" value="MucBP"/>
    <property type="match status" value="3"/>
</dbReference>
<proteinExistence type="predicted"/>
<dbReference type="Pfam" id="PF18676">
    <property type="entry name" value="MBG_2"/>
    <property type="match status" value="1"/>
</dbReference>
<dbReference type="NCBIfam" id="TIGR01167">
    <property type="entry name" value="LPXTG_anchor"/>
    <property type="match status" value="1"/>
</dbReference>
<evidence type="ECO:0000259" key="10">
    <source>
        <dbReference type="Pfam" id="PF18676"/>
    </source>
</evidence>
<feature type="compositionally biased region" description="Polar residues" evidence="6">
    <location>
        <begin position="1170"/>
        <end position="1190"/>
    </location>
</feature>
<feature type="compositionally biased region" description="Polar residues" evidence="6">
    <location>
        <begin position="3523"/>
        <end position="3538"/>
    </location>
</feature>
<protein>
    <submittedName>
        <fullName evidence="11">LPXTG cell wall anchor domain-containing protein</fullName>
    </submittedName>
</protein>